<evidence type="ECO:0000256" key="5">
    <source>
        <dbReference type="ARBA" id="ARBA00047913"/>
    </source>
</evidence>
<dbReference type="PANTHER" id="PTHR15004:SF0">
    <property type="entry name" value="GLUTAMYL-TRNA(GLN) AMIDOTRANSFERASE SUBUNIT C, MITOCHONDRIAL"/>
    <property type="match status" value="1"/>
</dbReference>
<dbReference type="Gene3D" id="1.10.20.60">
    <property type="entry name" value="Glu-tRNAGln amidotransferase C subunit, N-terminal domain"/>
    <property type="match status" value="1"/>
</dbReference>
<keyword evidence="6" id="KW-0547">Nucleotide-binding</keyword>
<dbReference type="Proteomes" id="UP000628463">
    <property type="component" value="Unassembled WGS sequence"/>
</dbReference>
<gene>
    <name evidence="6 7" type="primary">gatC</name>
    <name evidence="7" type="ORF">H8S01_04920</name>
</gene>
<evidence type="ECO:0000256" key="6">
    <source>
        <dbReference type="HAMAP-Rule" id="MF_00122"/>
    </source>
</evidence>
<accession>A0ABR7G067</accession>
<dbReference type="SUPFAM" id="SSF141000">
    <property type="entry name" value="Glu-tRNAGln amidotransferase C subunit"/>
    <property type="match status" value="1"/>
</dbReference>
<protein>
    <recommendedName>
        <fullName evidence="6">Aspartyl/glutamyl-tRNA(Asn/Gln) amidotransferase subunit C</fullName>
        <shortName evidence="6">Asp/Glu-ADT subunit C</shortName>
        <ecNumber evidence="6">6.3.5.-</ecNumber>
    </recommendedName>
</protein>
<evidence type="ECO:0000256" key="1">
    <source>
        <dbReference type="ARBA" id="ARBA00010757"/>
    </source>
</evidence>
<reference evidence="7 8" key="1">
    <citation type="submission" date="2020-08" db="EMBL/GenBank/DDBJ databases">
        <title>Genome public.</title>
        <authorList>
            <person name="Liu C."/>
            <person name="Sun Q."/>
        </authorList>
    </citation>
    <scope>NUCLEOTIDE SEQUENCE [LARGE SCALE GENOMIC DNA]</scope>
    <source>
        <strain evidence="7 8">NSJ-43</strain>
    </source>
</reference>
<comment type="similarity">
    <text evidence="1 6">Belongs to the GatC family.</text>
</comment>
<sequence length="97" mass="10950">MANVIDDATIDYVGILAKLELSDEEKEQAKKDMASMLDYIDQLNELDTTGVEPMSHVFPIENVMREDVVTNGDESEKTLFNAPERKDKTFVVPKTVE</sequence>
<proteinExistence type="inferred from homology"/>
<dbReference type="InterPro" id="IPR036113">
    <property type="entry name" value="Asp/Glu-ADT_sf_sub_c"/>
</dbReference>
<dbReference type="EMBL" id="JACOPD010000003">
    <property type="protein sequence ID" value="MBC5680305.1"/>
    <property type="molecule type" value="Genomic_DNA"/>
</dbReference>
<keyword evidence="6" id="KW-0436">Ligase</keyword>
<evidence type="ECO:0000256" key="4">
    <source>
        <dbReference type="ARBA" id="ARBA00047380"/>
    </source>
</evidence>
<keyword evidence="6" id="KW-0648">Protein biosynthesis</keyword>
<dbReference type="EC" id="6.3.5.-" evidence="6"/>
<comment type="subunit">
    <text evidence="2 6">Heterotrimer of A, B and C subunits.</text>
</comment>
<name>A0ABR7G067_9FIRM</name>
<comment type="caution">
    <text evidence="7">The sequence shown here is derived from an EMBL/GenBank/DDBJ whole genome shotgun (WGS) entry which is preliminary data.</text>
</comment>
<evidence type="ECO:0000256" key="3">
    <source>
        <dbReference type="ARBA" id="ARBA00024799"/>
    </source>
</evidence>
<evidence type="ECO:0000313" key="7">
    <source>
        <dbReference type="EMBL" id="MBC5680305.1"/>
    </source>
</evidence>
<dbReference type="InterPro" id="IPR003837">
    <property type="entry name" value="GatC"/>
</dbReference>
<evidence type="ECO:0000256" key="2">
    <source>
        <dbReference type="ARBA" id="ARBA00011123"/>
    </source>
</evidence>
<keyword evidence="8" id="KW-1185">Reference proteome</keyword>
<keyword evidence="6" id="KW-0067">ATP-binding</keyword>
<organism evidence="7 8">
    <name type="scientific">Lachnospira hominis</name>
    <name type="common">ex Liu et al. 2021</name>
    <dbReference type="NCBI Taxonomy" id="2763051"/>
    <lineage>
        <taxon>Bacteria</taxon>
        <taxon>Bacillati</taxon>
        <taxon>Bacillota</taxon>
        <taxon>Clostridia</taxon>
        <taxon>Lachnospirales</taxon>
        <taxon>Lachnospiraceae</taxon>
        <taxon>Lachnospira</taxon>
    </lineage>
</organism>
<dbReference type="HAMAP" id="MF_00122">
    <property type="entry name" value="GatC"/>
    <property type="match status" value="1"/>
</dbReference>
<comment type="catalytic activity">
    <reaction evidence="5 6">
        <text>L-glutamyl-tRNA(Gln) + L-glutamine + ATP + H2O = L-glutaminyl-tRNA(Gln) + L-glutamate + ADP + phosphate + H(+)</text>
        <dbReference type="Rhea" id="RHEA:17521"/>
        <dbReference type="Rhea" id="RHEA-COMP:9681"/>
        <dbReference type="Rhea" id="RHEA-COMP:9684"/>
        <dbReference type="ChEBI" id="CHEBI:15377"/>
        <dbReference type="ChEBI" id="CHEBI:15378"/>
        <dbReference type="ChEBI" id="CHEBI:29985"/>
        <dbReference type="ChEBI" id="CHEBI:30616"/>
        <dbReference type="ChEBI" id="CHEBI:43474"/>
        <dbReference type="ChEBI" id="CHEBI:58359"/>
        <dbReference type="ChEBI" id="CHEBI:78520"/>
        <dbReference type="ChEBI" id="CHEBI:78521"/>
        <dbReference type="ChEBI" id="CHEBI:456216"/>
    </reaction>
</comment>
<dbReference type="RefSeq" id="WP_021867073.1">
    <property type="nucleotide sequence ID" value="NZ_JACOPD010000003.1"/>
</dbReference>
<comment type="function">
    <text evidence="3 6">Allows the formation of correctly charged Asn-tRNA(Asn) or Gln-tRNA(Gln) through the transamidation of misacylated Asp-tRNA(Asn) or Glu-tRNA(Gln) in organisms which lack either or both of asparaginyl-tRNA or glutaminyl-tRNA synthetases. The reaction takes place in the presence of glutamine and ATP through an activated phospho-Asp-tRNA(Asn) or phospho-Glu-tRNA(Gln).</text>
</comment>
<dbReference type="Pfam" id="PF02686">
    <property type="entry name" value="GatC"/>
    <property type="match status" value="1"/>
</dbReference>
<evidence type="ECO:0000313" key="8">
    <source>
        <dbReference type="Proteomes" id="UP000628463"/>
    </source>
</evidence>
<dbReference type="NCBIfam" id="TIGR00135">
    <property type="entry name" value="gatC"/>
    <property type="match status" value="1"/>
</dbReference>
<comment type="catalytic activity">
    <reaction evidence="4 6">
        <text>L-aspartyl-tRNA(Asn) + L-glutamine + ATP + H2O = L-asparaginyl-tRNA(Asn) + L-glutamate + ADP + phosphate + 2 H(+)</text>
        <dbReference type="Rhea" id="RHEA:14513"/>
        <dbReference type="Rhea" id="RHEA-COMP:9674"/>
        <dbReference type="Rhea" id="RHEA-COMP:9677"/>
        <dbReference type="ChEBI" id="CHEBI:15377"/>
        <dbReference type="ChEBI" id="CHEBI:15378"/>
        <dbReference type="ChEBI" id="CHEBI:29985"/>
        <dbReference type="ChEBI" id="CHEBI:30616"/>
        <dbReference type="ChEBI" id="CHEBI:43474"/>
        <dbReference type="ChEBI" id="CHEBI:58359"/>
        <dbReference type="ChEBI" id="CHEBI:78515"/>
        <dbReference type="ChEBI" id="CHEBI:78516"/>
        <dbReference type="ChEBI" id="CHEBI:456216"/>
    </reaction>
</comment>
<dbReference type="PANTHER" id="PTHR15004">
    <property type="entry name" value="GLUTAMYL-TRNA(GLN) AMIDOTRANSFERASE SUBUNIT C, MITOCHONDRIAL"/>
    <property type="match status" value="1"/>
</dbReference>